<accession>A0A7W5ZPR3</accession>
<evidence type="ECO:0000256" key="2">
    <source>
        <dbReference type="ARBA" id="ARBA00022748"/>
    </source>
</evidence>
<dbReference type="Pfam" id="PF13905">
    <property type="entry name" value="Thioredoxin_8"/>
    <property type="match status" value="1"/>
</dbReference>
<dbReference type="Proteomes" id="UP000541352">
    <property type="component" value="Unassembled WGS sequence"/>
</dbReference>
<dbReference type="PANTHER" id="PTHR42852">
    <property type="entry name" value="THIOL:DISULFIDE INTERCHANGE PROTEIN DSBE"/>
    <property type="match status" value="1"/>
</dbReference>
<evidence type="ECO:0000256" key="1">
    <source>
        <dbReference type="ARBA" id="ARBA00004196"/>
    </source>
</evidence>
<keyword evidence="7" id="KW-1185">Reference proteome</keyword>
<keyword evidence="6" id="KW-0413">Isomerase</keyword>
<dbReference type="PROSITE" id="PS51352">
    <property type="entry name" value="THIOREDOXIN_2"/>
    <property type="match status" value="1"/>
</dbReference>
<keyword evidence="4" id="KW-0676">Redox-active center</keyword>
<dbReference type="GO" id="GO:0016853">
    <property type="term" value="F:isomerase activity"/>
    <property type="evidence" value="ECO:0007669"/>
    <property type="project" value="UniProtKB-KW"/>
</dbReference>
<dbReference type="InterPro" id="IPR050553">
    <property type="entry name" value="Thioredoxin_ResA/DsbE_sf"/>
</dbReference>
<organism evidence="6 7">
    <name type="scientific">Runella defluvii</name>
    <dbReference type="NCBI Taxonomy" id="370973"/>
    <lineage>
        <taxon>Bacteria</taxon>
        <taxon>Pseudomonadati</taxon>
        <taxon>Bacteroidota</taxon>
        <taxon>Cytophagia</taxon>
        <taxon>Cytophagales</taxon>
        <taxon>Spirosomataceae</taxon>
        <taxon>Runella</taxon>
    </lineage>
</organism>
<comment type="subcellular location">
    <subcellularLocation>
        <location evidence="1">Cell envelope</location>
    </subcellularLocation>
</comment>
<dbReference type="CDD" id="cd02966">
    <property type="entry name" value="TlpA_like_family"/>
    <property type="match status" value="1"/>
</dbReference>
<dbReference type="GO" id="GO:0030313">
    <property type="term" value="C:cell envelope"/>
    <property type="evidence" value="ECO:0007669"/>
    <property type="project" value="UniProtKB-SubCell"/>
</dbReference>
<reference evidence="6 7" key="1">
    <citation type="submission" date="2020-08" db="EMBL/GenBank/DDBJ databases">
        <title>Genomic Encyclopedia of Type Strains, Phase IV (KMG-IV): sequencing the most valuable type-strain genomes for metagenomic binning, comparative biology and taxonomic classification.</title>
        <authorList>
            <person name="Goeker M."/>
        </authorList>
    </citation>
    <scope>NUCLEOTIDE SEQUENCE [LARGE SCALE GENOMIC DNA]</scope>
    <source>
        <strain evidence="6 7">DSM 17976</strain>
    </source>
</reference>
<dbReference type="InterPro" id="IPR013766">
    <property type="entry name" value="Thioredoxin_domain"/>
</dbReference>
<comment type="caution">
    <text evidence="6">The sequence shown here is derived from an EMBL/GenBank/DDBJ whole genome shotgun (WGS) entry which is preliminary data.</text>
</comment>
<evidence type="ECO:0000256" key="4">
    <source>
        <dbReference type="ARBA" id="ARBA00023284"/>
    </source>
</evidence>
<proteinExistence type="predicted"/>
<sequence>MKTLIISSLIVITKVFGCFGNGHWDSNKYPHLNPDSTQIESTVRFELKNFPTPYIILRYSLNYLTYSTDTLAVSNGVCEKKYHFAKPISMEVIINGIQRKIFIAPRHQLTVVIDKNNTKDGIIFFDYFGIGKIANDYLGNINISRNLPTLRNIGKTITEEEYLEKIESHYKKLDSVYSVYENLSNSQPDESIKSFFKTQKTELAYHKLGRLINFINARNYKADKAVQFFNKYIQPASLLKEEIDLNSGSSVLFFSSYLPDYILARVRESKDNALYHKIGHYAYLLDYVSNNYDGEKRNYAITNNLYFLASVARNYPPNYPSVDSLITLYDSYLSEERRTLIRQRYYTEIDPNSTRYTDKDFIDEFKISTPSNHEYVLNKKLTPVTVIDLWASWCGNCIDTFPLIESLMTNYSTEKKVSFLKISLDDKEENWRKSTNKLQLKPEDSYWIVGGMKSEFAKKFDVKYLPRYIILNQEGKILKMYAPDVRNIKEFTTLIDKLIQEN</sequence>
<name>A0A7W5ZPR3_9BACT</name>
<dbReference type="SUPFAM" id="SSF52833">
    <property type="entry name" value="Thioredoxin-like"/>
    <property type="match status" value="1"/>
</dbReference>
<evidence type="ECO:0000313" key="6">
    <source>
        <dbReference type="EMBL" id="MBB3839771.1"/>
    </source>
</evidence>
<dbReference type="GO" id="GO:0017004">
    <property type="term" value="P:cytochrome complex assembly"/>
    <property type="evidence" value="ECO:0007669"/>
    <property type="project" value="UniProtKB-KW"/>
</dbReference>
<protein>
    <submittedName>
        <fullName evidence="6">Thiol-disulfide isomerase/thioredoxin</fullName>
    </submittedName>
</protein>
<evidence type="ECO:0000256" key="3">
    <source>
        <dbReference type="ARBA" id="ARBA00023157"/>
    </source>
</evidence>
<dbReference type="AlphaFoldDB" id="A0A7W5ZPR3"/>
<dbReference type="EMBL" id="JACIBY010000008">
    <property type="protein sequence ID" value="MBB3839771.1"/>
    <property type="molecule type" value="Genomic_DNA"/>
</dbReference>
<dbReference type="Gene3D" id="3.40.30.10">
    <property type="entry name" value="Glutaredoxin"/>
    <property type="match status" value="1"/>
</dbReference>
<keyword evidence="2" id="KW-0201">Cytochrome c-type biogenesis</keyword>
<dbReference type="PANTHER" id="PTHR42852:SF6">
    <property type="entry name" value="THIOL:DISULFIDE INTERCHANGE PROTEIN DSBE"/>
    <property type="match status" value="1"/>
</dbReference>
<feature type="domain" description="Thioredoxin" evidence="5">
    <location>
        <begin position="356"/>
        <end position="500"/>
    </location>
</feature>
<dbReference type="InterPro" id="IPR036249">
    <property type="entry name" value="Thioredoxin-like_sf"/>
</dbReference>
<keyword evidence="3" id="KW-1015">Disulfide bond</keyword>
<evidence type="ECO:0000313" key="7">
    <source>
        <dbReference type="Proteomes" id="UP000541352"/>
    </source>
</evidence>
<evidence type="ECO:0000259" key="5">
    <source>
        <dbReference type="PROSITE" id="PS51352"/>
    </source>
</evidence>
<dbReference type="InterPro" id="IPR012336">
    <property type="entry name" value="Thioredoxin-like_fold"/>
</dbReference>
<gene>
    <name evidence="6" type="ORF">FHS57_003782</name>
</gene>
<dbReference type="RefSeq" id="WP_183976316.1">
    <property type="nucleotide sequence ID" value="NZ_JACIBY010000008.1"/>
</dbReference>